<protein>
    <submittedName>
        <fullName evidence="4">C25 family cysteine peptidase</fullName>
    </submittedName>
</protein>
<dbReference type="InterPro" id="IPR001769">
    <property type="entry name" value="Gingipain"/>
</dbReference>
<dbReference type="Gene3D" id="3.40.50.10390">
    <property type="entry name" value="Gingipain r, domain 1"/>
    <property type="match status" value="1"/>
</dbReference>
<dbReference type="SUPFAM" id="SSF52129">
    <property type="entry name" value="Caspase-like"/>
    <property type="match status" value="1"/>
</dbReference>
<dbReference type="InterPro" id="IPR029031">
    <property type="entry name" value="Gingipain_N_sf"/>
</dbReference>
<dbReference type="InterPro" id="IPR038490">
    <property type="entry name" value="Gingipain_propep_sf"/>
</dbReference>
<dbReference type="Gene3D" id="2.60.40.4070">
    <property type="match status" value="1"/>
</dbReference>
<name>A0ABV6YMZ6_UNCEI</name>
<dbReference type="NCBIfam" id="TIGR04183">
    <property type="entry name" value="Por_Secre_tail"/>
    <property type="match status" value="1"/>
</dbReference>
<reference evidence="4 5" key="1">
    <citation type="submission" date="2024-09" db="EMBL/GenBank/DDBJ databases">
        <authorList>
            <person name="D'Angelo T."/>
        </authorList>
    </citation>
    <scope>NUCLEOTIDE SEQUENCE [LARGE SCALE GENOMIC DNA]</scope>
    <source>
        <strain evidence="4">SAG AM-311-F02</strain>
    </source>
</reference>
<keyword evidence="5" id="KW-1185">Reference proteome</keyword>
<dbReference type="InterPro" id="IPR026444">
    <property type="entry name" value="Secre_tail"/>
</dbReference>
<dbReference type="Gene3D" id="2.60.40.3800">
    <property type="match status" value="1"/>
</dbReference>
<evidence type="ECO:0000256" key="1">
    <source>
        <dbReference type="ARBA" id="ARBA00022729"/>
    </source>
</evidence>
<dbReference type="EMBL" id="JBHPEI010000005">
    <property type="protein sequence ID" value="MFC1799416.1"/>
    <property type="molecule type" value="Genomic_DNA"/>
</dbReference>
<evidence type="ECO:0000259" key="3">
    <source>
        <dbReference type="Pfam" id="PF01364"/>
    </source>
</evidence>
<comment type="caution">
    <text evidence="4">The sequence shown here is derived from an EMBL/GenBank/DDBJ whole genome shotgun (WGS) entry which is preliminary data.</text>
</comment>
<keyword evidence="1 2" id="KW-0732">Signal</keyword>
<dbReference type="Gene3D" id="2.60.40.10">
    <property type="entry name" value="Immunoglobulins"/>
    <property type="match status" value="1"/>
</dbReference>
<dbReference type="InterPro" id="IPR029030">
    <property type="entry name" value="Caspase-like_dom_sf"/>
</dbReference>
<proteinExistence type="predicted"/>
<dbReference type="Pfam" id="PF01364">
    <property type="entry name" value="Peptidase_C25"/>
    <property type="match status" value="1"/>
</dbReference>
<feature type="signal peptide" evidence="2">
    <location>
        <begin position="1"/>
        <end position="27"/>
    </location>
</feature>
<evidence type="ECO:0000313" key="4">
    <source>
        <dbReference type="EMBL" id="MFC1799416.1"/>
    </source>
</evidence>
<dbReference type="InterPro" id="IPR013783">
    <property type="entry name" value="Ig-like_fold"/>
</dbReference>
<dbReference type="Proteomes" id="UP001594288">
    <property type="component" value="Unassembled WGS sequence"/>
</dbReference>
<feature type="chain" id="PRO_5045376597" evidence="2">
    <location>
        <begin position="28"/>
        <end position="1187"/>
    </location>
</feature>
<accession>A0ABV6YMZ6</accession>
<gene>
    <name evidence="4" type="ORF">ACFL2Z_00680</name>
</gene>
<sequence>MKSSIEGFALCMVFALGLSLLAGTCLAATVEVIAPEELAIEVRSDLAGFRFRSEGGYDYVEADGAAVLPEGGIPALPRVPYHVAIPAGMRLESIVAMPGSGTLLEGRFNIVPTQPPAILSGGSAAWTSGRADIYLSDDAFPANVLGGVHEGFMGDTRILSFHVSPFRLSPASGSLHFFETIDVRVILAPVSEPRPIRRGGPHREQFVRMVENVVANPEKVAEYSLPGGPHHVLGAGMLEEADFEYVIVTPDSLSSTFQPLLDWKNQKGVTATSVTLEWILANYTGDDSQDIVRNFIKDAYQTWGTVWVLLGADTGILPSRKVYAMDAEMGPAGNRIRSDLYFADLDGTWNDNGVNPYGEVDDNVDMYPELIVGRAPAANVAEAVVFVDKVLTYEKNPPAAYPLKMLMPGEILWTDPYTDGGVGLDRIDDDLIPPRFDPITKLYESLGNETVESVLAAMSAGQNFVIHDGHCNETVMGAGNGYIYLTDADTLSNGSRAFILNSIGCWPAAIDRDCIAERFMNNPNGGCVAFIGNCRYGWGSPGNPGFGYSDVFQYEWARSVFAEGVLPLGQAHMESKALYVSFAGDANVYRWNEFQLNLLGCPEMPVWTDDPQALAVTAPAEVMASGDLVRVVVEDAAGAVENALVCIMNGDDLYAKGRTDISGSISFSVATGSPDSLSLTVTAGNHWPAESKIDVITEGVLLEWTDLTVADAGDGKVNPGETVDLSISVRNFGSEPDSGVWGILRAAGGMCSMVDSSVYYGVLGSGAESSGAGSFTAAFDPSCTNGETVMLELMLTDSTSDQWTCRVPVVVAAPILSIASYGIDDQAGGDADWVVEPDEEVLVTLEVLNDGLTYGTADVSVASLDPYFSVVDSVISTGQINASSAGFSLHRVTVAPGCPEPHMGMLEVTIDASDGQTFIDTVHFGVGDLAFADNFESGEGDWFYDGMWHLTTYRSHSDSTSWYFGDDITHEYVRNAGGRMRTPAFLAGEESKFSFWFWHDFPTYGVDGIYVILIKNGVPDTLDFFGSGGALGEGGALNIPADWTKWERMLPGVEPGDSVSMELGFTSDDADNAEGIYIDDVSFSCKAPVITSVDGPAEQEPEIMFSAYPNPAHGSITVAFAEARERVAMDIYSVDGRLVTKLVKPAGVRAVSWNLVDNAGRRVAPGIYLAEVEGRKRGASRKIVVLR</sequence>
<feature type="domain" description="Gingipain" evidence="3">
    <location>
        <begin position="245"/>
        <end position="605"/>
    </location>
</feature>
<evidence type="ECO:0000256" key="2">
    <source>
        <dbReference type="SAM" id="SignalP"/>
    </source>
</evidence>
<evidence type="ECO:0000313" key="5">
    <source>
        <dbReference type="Proteomes" id="UP001594288"/>
    </source>
</evidence>
<dbReference type="Gene3D" id="3.40.50.1460">
    <property type="match status" value="1"/>
</dbReference>
<organism evidence="4 5">
    <name type="scientific">Eiseniibacteriota bacterium</name>
    <dbReference type="NCBI Taxonomy" id="2212470"/>
    <lineage>
        <taxon>Bacteria</taxon>
        <taxon>Candidatus Eiseniibacteriota</taxon>
    </lineage>
</organism>